<evidence type="ECO:0000313" key="1">
    <source>
        <dbReference type="EMBL" id="CAG8671337.1"/>
    </source>
</evidence>
<dbReference type="Proteomes" id="UP000789901">
    <property type="component" value="Unassembled WGS sequence"/>
</dbReference>
<keyword evidence="2" id="KW-1185">Reference proteome</keyword>
<comment type="caution">
    <text evidence="1">The sequence shown here is derived from an EMBL/GenBank/DDBJ whole genome shotgun (WGS) entry which is preliminary data.</text>
</comment>
<dbReference type="EMBL" id="CAJVQB010005851">
    <property type="protein sequence ID" value="CAG8671337.1"/>
    <property type="molecule type" value="Genomic_DNA"/>
</dbReference>
<gene>
    <name evidence="1" type="ORF">GMARGA_LOCUS10440</name>
</gene>
<proteinExistence type="predicted"/>
<reference evidence="1 2" key="1">
    <citation type="submission" date="2021-06" db="EMBL/GenBank/DDBJ databases">
        <authorList>
            <person name="Kallberg Y."/>
            <person name="Tangrot J."/>
            <person name="Rosling A."/>
        </authorList>
    </citation>
    <scope>NUCLEOTIDE SEQUENCE [LARGE SCALE GENOMIC DNA]</scope>
    <source>
        <strain evidence="1 2">120-4 pot B 10/14</strain>
    </source>
</reference>
<evidence type="ECO:0000313" key="2">
    <source>
        <dbReference type="Proteomes" id="UP000789901"/>
    </source>
</evidence>
<accession>A0ABN7UTB6</accession>
<protein>
    <submittedName>
        <fullName evidence="1">8510_t:CDS:1</fullName>
    </submittedName>
</protein>
<sequence length="44" mass="4954">MKSVFDLIQNSKIDFILNTYQSPVPTLETLAVPNLNEICTLEIS</sequence>
<organism evidence="1 2">
    <name type="scientific">Gigaspora margarita</name>
    <dbReference type="NCBI Taxonomy" id="4874"/>
    <lineage>
        <taxon>Eukaryota</taxon>
        <taxon>Fungi</taxon>
        <taxon>Fungi incertae sedis</taxon>
        <taxon>Mucoromycota</taxon>
        <taxon>Glomeromycotina</taxon>
        <taxon>Glomeromycetes</taxon>
        <taxon>Diversisporales</taxon>
        <taxon>Gigasporaceae</taxon>
        <taxon>Gigaspora</taxon>
    </lineage>
</organism>
<name>A0ABN7UTB6_GIGMA</name>